<evidence type="ECO:0000313" key="10">
    <source>
        <dbReference type="EMBL" id="ETO17443.1"/>
    </source>
</evidence>
<dbReference type="Gene3D" id="3.50.50.60">
    <property type="entry name" value="FAD/NAD(P)-binding domain"/>
    <property type="match status" value="2"/>
</dbReference>
<evidence type="ECO:0000256" key="3">
    <source>
        <dbReference type="ARBA" id="ARBA00022630"/>
    </source>
</evidence>
<keyword evidence="6" id="KW-1015">Disulfide bond</keyword>
<dbReference type="PRINTS" id="PR00411">
    <property type="entry name" value="PNDRDTASEI"/>
</dbReference>
<dbReference type="InterPro" id="IPR016156">
    <property type="entry name" value="FAD/NAD-linked_Rdtase_dimer_sf"/>
</dbReference>
<evidence type="ECO:0000256" key="6">
    <source>
        <dbReference type="ARBA" id="ARBA00023157"/>
    </source>
</evidence>
<keyword evidence="4" id="KW-0274">FAD</keyword>
<comment type="cofactor">
    <cofactor evidence="1">
        <name>FAD</name>
        <dbReference type="ChEBI" id="CHEBI:57692"/>
    </cofactor>
</comment>
<dbReference type="EMBL" id="ASPP01016607">
    <property type="protein sequence ID" value="ETO17443.1"/>
    <property type="molecule type" value="Genomic_DNA"/>
</dbReference>
<comment type="similarity">
    <text evidence="2">Belongs to the class-I pyridine nucleotide-disulfide oxidoreductase family.</text>
</comment>
<dbReference type="InterPro" id="IPR023753">
    <property type="entry name" value="FAD/NAD-binding_dom"/>
</dbReference>
<reference evidence="10 11" key="1">
    <citation type="journal article" date="2013" name="Curr. Biol.">
        <title>The Genome of the Foraminiferan Reticulomyxa filosa.</title>
        <authorList>
            <person name="Glockner G."/>
            <person name="Hulsmann N."/>
            <person name="Schleicher M."/>
            <person name="Noegel A.A."/>
            <person name="Eichinger L."/>
            <person name="Gallinger C."/>
            <person name="Pawlowski J."/>
            <person name="Sierra R."/>
            <person name="Euteneuer U."/>
            <person name="Pillet L."/>
            <person name="Moustafa A."/>
            <person name="Platzer M."/>
            <person name="Groth M."/>
            <person name="Szafranski K."/>
            <person name="Schliwa M."/>
        </authorList>
    </citation>
    <scope>NUCLEOTIDE SEQUENCE [LARGE SCALE GENOMIC DNA]</scope>
</reference>
<dbReference type="GO" id="GO:0045454">
    <property type="term" value="P:cell redox homeostasis"/>
    <property type="evidence" value="ECO:0007669"/>
    <property type="project" value="InterPro"/>
</dbReference>
<dbReference type="GO" id="GO:0005829">
    <property type="term" value="C:cytosol"/>
    <property type="evidence" value="ECO:0007669"/>
    <property type="project" value="TreeGrafter"/>
</dbReference>
<keyword evidence="11" id="KW-1185">Reference proteome</keyword>
<dbReference type="GO" id="GO:0004362">
    <property type="term" value="F:glutathione-disulfide reductase (NADPH) activity"/>
    <property type="evidence" value="ECO:0007669"/>
    <property type="project" value="TreeGrafter"/>
</dbReference>
<evidence type="ECO:0000256" key="5">
    <source>
        <dbReference type="ARBA" id="ARBA00023002"/>
    </source>
</evidence>
<proteinExistence type="inferred from homology"/>
<dbReference type="Pfam" id="PF07992">
    <property type="entry name" value="Pyr_redox_2"/>
    <property type="match status" value="1"/>
</dbReference>
<dbReference type="InterPro" id="IPR004099">
    <property type="entry name" value="Pyr_nucl-diS_OxRdtase_dimer"/>
</dbReference>
<comment type="caution">
    <text evidence="10">The sequence shown here is derived from an EMBL/GenBank/DDBJ whole genome shotgun (WGS) entry which is preliminary data.</text>
</comment>
<dbReference type="PANTHER" id="PTHR42737">
    <property type="entry name" value="GLUTATHIONE REDUCTASE"/>
    <property type="match status" value="1"/>
</dbReference>
<feature type="domain" description="FAD/NAD(P)-binding" evidence="9">
    <location>
        <begin position="12"/>
        <end position="126"/>
    </location>
</feature>
<keyword evidence="3" id="KW-0285">Flavoprotein</keyword>
<dbReference type="OrthoDB" id="5956163at2759"/>
<dbReference type="PRINTS" id="PR00368">
    <property type="entry name" value="FADPNR"/>
</dbReference>
<evidence type="ECO:0000259" key="8">
    <source>
        <dbReference type="Pfam" id="PF02852"/>
    </source>
</evidence>
<evidence type="ECO:0000256" key="7">
    <source>
        <dbReference type="ARBA" id="ARBA00023284"/>
    </source>
</evidence>
<keyword evidence="7" id="KW-0676">Redox-active center</keyword>
<dbReference type="GO" id="GO:0050660">
    <property type="term" value="F:flavin adenine dinucleotide binding"/>
    <property type="evidence" value="ECO:0007669"/>
    <property type="project" value="InterPro"/>
</dbReference>
<keyword evidence="5" id="KW-0560">Oxidoreductase</keyword>
<dbReference type="InterPro" id="IPR036188">
    <property type="entry name" value="FAD/NAD-bd_sf"/>
</dbReference>
<dbReference type="PANTHER" id="PTHR42737:SF2">
    <property type="entry name" value="GLUTATHIONE REDUCTASE"/>
    <property type="match status" value="1"/>
</dbReference>
<accession>X6MU02</accession>
<dbReference type="SUPFAM" id="SSF55424">
    <property type="entry name" value="FAD/NAD-linked reductases, dimerisation (C-terminal) domain"/>
    <property type="match status" value="1"/>
</dbReference>
<sequence length="287" mass="32165">KKKKQRNGIIRNLFDRLVQCGVHEALLHSGADVITGADIAAIEKKEDLLLLKCQDKREFKGYDCVIYAVGRGPLSTELGLEHTSVKQDKRGFIITNEWEETHQKGIYALGDVNNKVPLTPVAIRAGRKWADRVFGSIKDAKMEYDLVPSVIFSHPPIGTIGLTEEHVREQVKNKKLPEPIKIYETHFRDLKYGMYSNQSEKVMTHMKLVCVGKEEKIVGLHMIGDGCDESLQGFAVAIKMGATKEDFDNITAIHPTAAEELVTIKVARGDEDNYSYNCGPDQKVDLK</sequence>
<dbReference type="GO" id="GO:0006749">
    <property type="term" value="P:glutathione metabolic process"/>
    <property type="evidence" value="ECO:0007669"/>
    <property type="project" value="TreeGrafter"/>
</dbReference>
<dbReference type="GO" id="GO:0005739">
    <property type="term" value="C:mitochondrion"/>
    <property type="evidence" value="ECO:0007669"/>
    <property type="project" value="TreeGrafter"/>
</dbReference>
<gene>
    <name evidence="10" type="ORF">RFI_19876</name>
</gene>
<feature type="non-terminal residue" evidence="10">
    <location>
        <position position="1"/>
    </location>
</feature>
<organism evidence="10 11">
    <name type="scientific">Reticulomyxa filosa</name>
    <dbReference type="NCBI Taxonomy" id="46433"/>
    <lineage>
        <taxon>Eukaryota</taxon>
        <taxon>Sar</taxon>
        <taxon>Rhizaria</taxon>
        <taxon>Retaria</taxon>
        <taxon>Foraminifera</taxon>
        <taxon>Monothalamids</taxon>
        <taxon>Reticulomyxidae</taxon>
        <taxon>Reticulomyxa</taxon>
    </lineage>
</organism>
<dbReference type="AlphaFoldDB" id="X6MU02"/>
<evidence type="ECO:0000313" key="11">
    <source>
        <dbReference type="Proteomes" id="UP000023152"/>
    </source>
</evidence>
<evidence type="ECO:0000256" key="2">
    <source>
        <dbReference type="ARBA" id="ARBA00007532"/>
    </source>
</evidence>
<dbReference type="SUPFAM" id="SSF51905">
    <property type="entry name" value="FAD/NAD(P)-binding domain"/>
    <property type="match status" value="1"/>
</dbReference>
<dbReference type="Pfam" id="PF02852">
    <property type="entry name" value="Pyr_redox_dim"/>
    <property type="match status" value="1"/>
</dbReference>
<evidence type="ECO:0000259" key="9">
    <source>
        <dbReference type="Pfam" id="PF07992"/>
    </source>
</evidence>
<dbReference type="InterPro" id="IPR046952">
    <property type="entry name" value="GSHR/TRXR-like"/>
</dbReference>
<dbReference type="GO" id="GO:0034599">
    <property type="term" value="P:cellular response to oxidative stress"/>
    <property type="evidence" value="ECO:0007669"/>
    <property type="project" value="TreeGrafter"/>
</dbReference>
<protein>
    <submittedName>
        <fullName evidence="10">Glutathione-disulfide reductase</fullName>
    </submittedName>
</protein>
<dbReference type="Gene3D" id="3.30.390.30">
    <property type="match status" value="1"/>
</dbReference>
<dbReference type="Proteomes" id="UP000023152">
    <property type="component" value="Unassembled WGS sequence"/>
</dbReference>
<evidence type="ECO:0000256" key="1">
    <source>
        <dbReference type="ARBA" id="ARBA00001974"/>
    </source>
</evidence>
<feature type="domain" description="Pyridine nucleotide-disulphide oxidoreductase dimerisation" evidence="8">
    <location>
        <begin position="147"/>
        <end position="263"/>
    </location>
</feature>
<evidence type="ECO:0000256" key="4">
    <source>
        <dbReference type="ARBA" id="ARBA00022827"/>
    </source>
</evidence>
<name>X6MU02_RETFI</name>